<dbReference type="AlphaFoldDB" id="A0A7M2X5H7"/>
<accession>A0A7M2X5H7</accession>
<dbReference type="Gene3D" id="3.40.630.30">
    <property type="match status" value="2"/>
</dbReference>
<dbReference type="Proteomes" id="UP000593765">
    <property type="component" value="Chromosome"/>
</dbReference>
<dbReference type="GO" id="GO:0030649">
    <property type="term" value="P:aminoglycoside antibiotic catabolic process"/>
    <property type="evidence" value="ECO:0007669"/>
    <property type="project" value="TreeGrafter"/>
</dbReference>
<dbReference type="InterPro" id="IPR041380">
    <property type="entry name" value="Acetyltransf_17"/>
</dbReference>
<dbReference type="PROSITE" id="PS51186">
    <property type="entry name" value="GNAT"/>
    <property type="match status" value="1"/>
</dbReference>
<evidence type="ECO:0000259" key="1">
    <source>
        <dbReference type="PROSITE" id="PS51186"/>
    </source>
</evidence>
<dbReference type="PANTHER" id="PTHR37817">
    <property type="entry name" value="N-ACETYLTRANSFERASE EIS"/>
    <property type="match status" value="1"/>
</dbReference>
<dbReference type="CDD" id="cd04301">
    <property type="entry name" value="NAT_SF"/>
    <property type="match status" value="1"/>
</dbReference>
<dbReference type="GO" id="GO:0034069">
    <property type="term" value="F:aminoglycoside N-acetyltransferase activity"/>
    <property type="evidence" value="ECO:0007669"/>
    <property type="project" value="TreeGrafter"/>
</dbReference>
<evidence type="ECO:0000313" key="2">
    <source>
        <dbReference type="EMBL" id="QOV92060.1"/>
    </source>
</evidence>
<dbReference type="Pfam" id="PF17668">
    <property type="entry name" value="Acetyltransf_17"/>
    <property type="match status" value="1"/>
</dbReference>
<dbReference type="InterPro" id="IPR016181">
    <property type="entry name" value="Acyl_CoA_acyltransferase"/>
</dbReference>
<feature type="domain" description="N-acetyltransferase" evidence="1">
    <location>
        <begin position="3"/>
        <end position="158"/>
    </location>
</feature>
<protein>
    <submittedName>
        <fullName evidence="2">GNAT family N-acetyltransferase</fullName>
    </submittedName>
</protein>
<dbReference type="InterPro" id="IPR025559">
    <property type="entry name" value="Eis_dom"/>
</dbReference>
<sequence>MPLTFRWVEDDERDRVAVTRMRAYAPASKDLPRFQERIRTDPRVKAGDFLLAELDGEPVGTSTSLSLTTWVRGGAAWCQGVAYVGTIRSHRRGGSADQPGIATRIMNETLRRARERNQSVSALMPFRNSFYERFGYGVVERRHDWVIPTPLLPAGDTDGLRHYRSTDLEALAVCRQKQVCRGQCDIKRTKESWINLIGQFEDGHFFVDRPESNGPIRGYVYFETVVRPDGRWQLVVEELGYEDAPALLRILRMLGSLKDQYATCHMLLPVDLPLQRLLKESQVPHRIVPHAAAECRMQTRMMMRILDHKAFLESMVALPPDQRGRAVVAVHEVEGDTGKFLVDLADGRMTVTPSDQSPQFECNSATWASIACGETPASQAVRYGLATGSTGAVGMLDALAVGPMPFTSEAF</sequence>
<dbReference type="SUPFAM" id="SSF55718">
    <property type="entry name" value="SCP-like"/>
    <property type="match status" value="1"/>
</dbReference>
<keyword evidence="3" id="KW-1185">Reference proteome</keyword>
<evidence type="ECO:0000313" key="3">
    <source>
        <dbReference type="Proteomes" id="UP000593765"/>
    </source>
</evidence>
<dbReference type="EMBL" id="CP063458">
    <property type="protein sequence ID" value="QOV92060.1"/>
    <property type="molecule type" value="Genomic_DNA"/>
</dbReference>
<gene>
    <name evidence="2" type="ORF">IPV69_12180</name>
</gene>
<dbReference type="PANTHER" id="PTHR37817:SF1">
    <property type="entry name" value="N-ACETYLTRANSFERASE EIS"/>
    <property type="match status" value="1"/>
</dbReference>
<reference evidence="2 3" key="1">
    <citation type="submission" date="2020-10" db="EMBL/GenBank/DDBJ databases">
        <title>Wide distribution of Phycisphaera-like planctomycetes from WD2101 soil group in peatlands and genome analysis of the first cultivated representative.</title>
        <authorList>
            <person name="Dedysh S.N."/>
            <person name="Beletsky A.V."/>
            <person name="Ivanova A."/>
            <person name="Kulichevskaya I.S."/>
            <person name="Suzina N.E."/>
            <person name="Philippov D.A."/>
            <person name="Rakitin A.L."/>
            <person name="Mardanov A.V."/>
            <person name="Ravin N.V."/>
        </authorList>
    </citation>
    <scope>NUCLEOTIDE SEQUENCE [LARGE SCALE GENOMIC DNA]</scope>
    <source>
        <strain evidence="2 3">M1803</strain>
    </source>
</reference>
<dbReference type="KEGG" id="hbs:IPV69_12180"/>
<dbReference type="InterPro" id="IPR000182">
    <property type="entry name" value="GNAT_dom"/>
</dbReference>
<dbReference type="Gene3D" id="3.30.1050.10">
    <property type="entry name" value="SCP2 sterol-binding domain"/>
    <property type="match status" value="1"/>
</dbReference>
<dbReference type="InterPro" id="IPR051554">
    <property type="entry name" value="Acetyltransferase_Eis"/>
</dbReference>
<organism evidence="2 3">
    <name type="scientific">Humisphaera borealis</name>
    <dbReference type="NCBI Taxonomy" id="2807512"/>
    <lineage>
        <taxon>Bacteria</taxon>
        <taxon>Pseudomonadati</taxon>
        <taxon>Planctomycetota</taxon>
        <taxon>Phycisphaerae</taxon>
        <taxon>Tepidisphaerales</taxon>
        <taxon>Tepidisphaeraceae</taxon>
        <taxon>Humisphaera</taxon>
    </lineage>
</organism>
<name>A0A7M2X5H7_9BACT</name>
<dbReference type="InterPro" id="IPR036527">
    <property type="entry name" value="SCP2_sterol-bd_dom_sf"/>
</dbReference>
<dbReference type="Pfam" id="PF13527">
    <property type="entry name" value="Acetyltransf_9"/>
    <property type="match status" value="1"/>
</dbReference>
<proteinExistence type="predicted"/>
<dbReference type="Pfam" id="PF13530">
    <property type="entry name" value="SCP2_2"/>
    <property type="match status" value="1"/>
</dbReference>
<dbReference type="RefSeq" id="WP_206295388.1">
    <property type="nucleotide sequence ID" value="NZ_CP063458.1"/>
</dbReference>
<dbReference type="SUPFAM" id="SSF55729">
    <property type="entry name" value="Acyl-CoA N-acyltransferases (Nat)"/>
    <property type="match status" value="1"/>
</dbReference>